<gene>
    <name evidence="2" type="ORF">H4281_10430</name>
</gene>
<protein>
    <submittedName>
        <fullName evidence="2">XRE family transcriptional regulator</fullName>
    </submittedName>
</protein>
<dbReference type="PROSITE" id="PS51318">
    <property type="entry name" value="TAT"/>
    <property type="match status" value="1"/>
</dbReference>
<proteinExistence type="predicted"/>
<evidence type="ECO:0000313" key="2">
    <source>
        <dbReference type="EMBL" id="MBB1153544.1"/>
    </source>
</evidence>
<dbReference type="EMBL" id="JACGZW010000003">
    <property type="protein sequence ID" value="MBB1153544.1"/>
    <property type="molecule type" value="Genomic_DNA"/>
</dbReference>
<feature type="chain" id="PRO_5031456115" evidence="1">
    <location>
        <begin position="30"/>
        <end position="335"/>
    </location>
</feature>
<keyword evidence="3" id="KW-1185">Reference proteome</keyword>
<feature type="signal peptide" evidence="1">
    <location>
        <begin position="1"/>
        <end position="29"/>
    </location>
</feature>
<name>A0A7W3VV26_9PSEU</name>
<dbReference type="Proteomes" id="UP000526734">
    <property type="component" value="Unassembled WGS sequence"/>
</dbReference>
<dbReference type="AlphaFoldDB" id="A0A7W3VV26"/>
<keyword evidence="1" id="KW-0732">Signal</keyword>
<sequence length="335" mass="36659">MRRRQFIRSAGAGAATIGLTLLTGGTAVAADRVGMVKVDDVRKMTRAFRETDNEFGGGATRSGLDNYLTNTVEPMLRDTRMTDAVKKPLFRAGVELRQLAGWVAYDVGHASDGRKHLREALNMSQEIEDDALVGEMFAAMSHHAAFRGNSEGAVDLALAAQQAARRSGIPALEAEAAVMEAHGRALEREQRPCLDALNRAERAFARVDTGRTPTWLAYFDSSYLAAKFAHTFRDIGMPAEAERFARRSLRMTEGYGRGRLFNTALLASTLADQQKVEEACAEARNAVRLATNVRSVRAASYLADVGRRLSPHSQNAQVQALYKQLDDIGVATPRF</sequence>
<evidence type="ECO:0000313" key="3">
    <source>
        <dbReference type="Proteomes" id="UP000526734"/>
    </source>
</evidence>
<reference evidence="2 3" key="1">
    <citation type="submission" date="2020-08" db="EMBL/GenBank/DDBJ databases">
        <title>Amycolatopsis sp. nov. DR6-1 isolated from Dendrobium heterocarpum.</title>
        <authorList>
            <person name="Tedsree N."/>
            <person name="Kuncharoen N."/>
            <person name="Likhitwitayawuid K."/>
            <person name="Tanasupawat S."/>
        </authorList>
    </citation>
    <scope>NUCLEOTIDE SEQUENCE [LARGE SCALE GENOMIC DNA]</scope>
    <source>
        <strain evidence="2 3">DR6-1</strain>
    </source>
</reference>
<accession>A0A7W3VV26</accession>
<organism evidence="2 3">
    <name type="scientific">Amycolatopsis dendrobii</name>
    <dbReference type="NCBI Taxonomy" id="2760662"/>
    <lineage>
        <taxon>Bacteria</taxon>
        <taxon>Bacillati</taxon>
        <taxon>Actinomycetota</taxon>
        <taxon>Actinomycetes</taxon>
        <taxon>Pseudonocardiales</taxon>
        <taxon>Pseudonocardiaceae</taxon>
        <taxon>Amycolatopsis</taxon>
    </lineage>
</organism>
<comment type="caution">
    <text evidence="2">The sequence shown here is derived from an EMBL/GenBank/DDBJ whole genome shotgun (WGS) entry which is preliminary data.</text>
</comment>
<dbReference type="InterPro" id="IPR006311">
    <property type="entry name" value="TAT_signal"/>
</dbReference>
<evidence type="ECO:0000256" key="1">
    <source>
        <dbReference type="SAM" id="SignalP"/>
    </source>
</evidence>